<evidence type="ECO:0000256" key="4">
    <source>
        <dbReference type="ARBA" id="ARBA00023065"/>
    </source>
</evidence>
<dbReference type="GO" id="GO:0009279">
    <property type="term" value="C:cell outer membrane"/>
    <property type="evidence" value="ECO:0007669"/>
    <property type="project" value="TreeGrafter"/>
</dbReference>
<evidence type="ECO:0008006" key="7">
    <source>
        <dbReference type="Google" id="ProtNLM"/>
    </source>
</evidence>
<keyword evidence="4" id="KW-0406">Ion transport</keyword>
<evidence type="ECO:0000256" key="3">
    <source>
        <dbReference type="ARBA" id="ARBA00023004"/>
    </source>
</evidence>
<dbReference type="AlphaFoldDB" id="A0A511AYN5"/>
<dbReference type="PANTHER" id="PTHR32552">
    <property type="entry name" value="FERRICHROME IRON RECEPTOR-RELATED"/>
    <property type="match status" value="1"/>
</dbReference>
<comment type="caution">
    <text evidence="5">The sequence shown here is derived from an EMBL/GenBank/DDBJ whole genome shotgun (WGS) entry which is preliminary data.</text>
</comment>
<organism evidence="5 6">
    <name type="scientific">Gluconobacter wancherniae NBRC 103581</name>
    <dbReference type="NCBI Taxonomy" id="656744"/>
    <lineage>
        <taxon>Bacteria</taxon>
        <taxon>Pseudomonadati</taxon>
        <taxon>Pseudomonadota</taxon>
        <taxon>Alphaproteobacteria</taxon>
        <taxon>Acetobacterales</taxon>
        <taxon>Acetobacteraceae</taxon>
        <taxon>Gluconobacter</taxon>
    </lineage>
</organism>
<dbReference type="SUPFAM" id="SSF56935">
    <property type="entry name" value="Porins"/>
    <property type="match status" value="1"/>
</dbReference>
<dbReference type="PANTHER" id="PTHR32552:SF89">
    <property type="entry name" value="CATECHOLATE SIDEROPHORE RECEPTOR FIU"/>
    <property type="match status" value="1"/>
</dbReference>
<proteinExistence type="predicted"/>
<accession>A0A511AYN5</accession>
<keyword evidence="2" id="KW-0732">Signal</keyword>
<evidence type="ECO:0000313" key="5">
    <source>
        <dbReference type="EMBL" id="GEK92261.1"/>
    </source>
</evidence>
<name>A0A511AYN5_9PROT</name>
<keyword evidence="1" id="KW-0410">Iron transport</keyword>
<sequence>MDTWANTFYIRGYTQSQIGITLDGIPLGDGQFINASGLDINQAVIQDNIGHVDMSQGGGALDVNSITNLGGALQYYTADPRDKMGGDISQTFGSNSTYRTFAKFESGILNHTGTKFSASYARTDAGKWKGVGDQFEQQANFKIIQPLGTRGKISGFFNYSEFDQYNYSDLSLEIIQKMGAAS</sequence>
<keyword evidence="4" id="KW-0813">Transport</keyword>
<reference evidence="5 6" key="1">
    <citation type="submission" date="2019-07" db="EMBL/GenBank/DDBJ databases">
        <title>Whole genome shotgun sequence of Gluconobacter wancherniae NBRC 103581.</title>
        <authorList>
            <person name="Hosoyama A."/>
            <person name="Uohara A."/>
            <person name="Ohji S."/>
            <person name="Ichikawa N."/>
        </authorList>
    </citation>
    <scope>NUCLEOTIDE SEQUENCE [LARGE SCALE GENOMIC DNA]</scope>
    <source>
        <strain evidence="5 6">NBRC 103581</strain>
    </source>
</reference>
<dbReference type="Proteomes" id="UP000321230">
    <property type="component" value="Unassembled WGS sequence"/>
</dbReference>
<gene>
    <name evidence="5" type="ORF">GWA01_00310</name>
</gene>
<keyword evidence="6" id="KW-1185">Reference proteome</keyword>
<dbReference type="EMBL" id="BJUZ01000001">
    <property type="protein sequence ID" value="GEK92261.1"/>
    <property type="molecule type" value="Genomic_DNA"/>
</dbReference>
<dbReference type="InterPro" id="IPR039426">
    <property type="entry name" value="TonB-dep_rcpt-like"/>
</dbReference>
<dbReference type="GO" id="GO:0015344">
    <property type="term" value="F:siderophore uptake transmembrane transporter activity"/>
    <property type="evidence" value="ECO:0007669"/>
    <property type="project" value="TreeGrafter"/>
</dbReference>
<keyword evidence="3" id="KW-0408">Iron</keyword>
<evidence type="ECO:0000256" key="1">
    <source>
        <dbReference type="ARBA" id="ARBA00022496"/>
    </source>
</evidence>
<evidence type="ECO:0000256" key="2">
    <source>
        <dbReference type="ARBA" id="ARBA00022729"/>
    </source>
</evidence>
<protein>
    <recommendedName>
        <fullName evidence="7">TonB-dependent receptor plug domain-containing protein</fullName>
    </recommendedName>
</protein>
<evidence type="ECO:0000313" key="6">
    <source>
        <dbReference type="Proteomes" id="UP000321230"/>
    </source>
</evidence>